<keyword evidence="3" id="KW-1185">Reference proteome</keyword>
<name>A0A840PCR5_9ACTN</name>
<dbReference type="EMBL" id="JACHGN010000009">
    <property type="protein sequence ID" value="MBB5134967.1"/>
    <property type="molecule type" value="Genomic_DNA"/>
</dbReference>
<gene>
    <name evidence="2" type="ORF">HNP84_004701</name>
</gene>
<feature type="domain" description="Xaa-Pro dipeptidyl-peptidase-like" evidence="1">
    <location>
        <begin position="14"/>
        <end position="129"/>
    </location>
</feature>
<accession>A0A840PCR5</accession>
<dbReference type="RefSeq" id="WP_185051828.1">
    <property type="nucleotide sequence ID" value="NZ_BAABIX010000004.1"/>
</dbReference>
<protein>
    <recommendedName>
        <fullName evidence="1">Xaa-Pro dipeptidyl-peptidase-like domain-containing protein</fullName>
    </recommendedName>
</protein>
<dbReference type="GO" id="GO:0016787">
    <property type="term" value="F:hydrolase activity"/>
    <property type="evidence" value="ECO:0007669"/>
    <property type="project" value="InterPro"/>
</dbReference>
<dbReference type="InterPro" id="IPR005674">
    <property type="entry name" value="CocE/Ser_esterase"/>
</dbReference>
<dbReference type="InterPro" id="IPR029058">
    <property type="entry name" value="AB_hydrolase_fold"/>
</dbReference>
<dbReference type="AlphaFoldDB" id="A0A840PCR5"/>
<reference evidence="2 3" key="1">
    <citation type="submission" date="2020-08" db="EMBL/GenBank/DDBJ databases">
        <title>Genomic Encyclopedia of Type Strains, Phase IV (KMG-IV): sequencing the most valuable type-strain genomes for metagenomic binning, comparative biology and taxonomic classification.</title>
        <authorList>
            <person name="Goeker M."/>
        </authorList>
    </citation>
    <scope>NUCLEOTIDE SEQUENCE [LARGE SCALE GENOMIC DNA]</scope>
    <source>
        <strain evidence="2 3">DSM 45615</strain>
    </source>
</reference>
<dbReference type="Proteomes" id="UP000578449">
    <property type="component" value="Unassembled WGS sequence"/>
</dbReference>
<evidence type="ECO:0000259" key="1">
    <source>
        <dbReference type="Pfam" id="PF02129"/>
    </source>
</evidence>
<dbReference type="Gene3D" id="3.40.50.1820">
    <property type="entry name" value="alpha/beta hydrolase"/>
    <property type="match status" value="1"/>
</dbReference>
<organism evidence="2 3">
    <name type="scientific">Thermocatellispora tengchongensis</name>
    <dbReference type="NCBI Taxonomy" id="1073253"/>
    <lineage>
        <taxon>Bacteria</taxon>
        <taxon>Bacillati</taxon>
        <taxon>Actinomycetota</taxon>
        <taxon>Actinomycetes</taxon>
        <taxon>Streptosporangiales</taxon>
        <taxon>Streptosporangiaceae</taxon>
        <taxon>Thermocatellispora</taxon>
    </lineage>
</organism>
<dbReference type="InterPro" id="IPR008979">
    <property type="entry name" value="Galactose-bd-like_sf"/>
</dbReference>
<dbReference type="InterPro" id="IPR000383">
    <property type="entry name" value="Xaa-Pro-like_dom"/>
</dbReference>
<comment type="caution">
    <text evidence="2">The sequence shown here is derived from an EMBL/GenBank/DDBJ whole genome shotgun (WGS) entry which is preliminary data.</text>
</comment>
<dbReference type="SUPFAM" id="SSF49785">
    <property type="entry name" value="Galactose-binding domain-like"/>
    <property type="match status" value="1"/>
</dbReference>
<proteinExistence type="predicted"/>
<dbReference type="NCBIfam" id="TIGR00976">
    <property type="entry name" value="CocE_NonD"/>
    <property type="match status" value="1"/>
</dbReference>
<evidence type="ECO:0000313" key="2">
    <source>
        <dbReference type="EMBL" id="MBB5134967.1"/>
    </source>
</evidence>
<dbReference type="SUPFAM" id="SSF53474">
    <property type="entry name" value="alpha/beta-Hydrolases"/>
    <property type="match status" value="1"/>
</dbReference>
<dbReference type="Pfam" id="PF02129">
    <property type="entry name" value="Peptidase_S15"/>
    <property type="match status" value="1"/>
</dbReference>
<sequence length="476" mass="49961">MTGVRAEVAIVAGDGVRLLGDLVLPDRLPAPAVVIRTPYGTAGCRAEALTLAEAGFACLVQDLRGRYLSEGVFAAGADESADGRATLDWTAAQPWCDGRIFLYGVAYEAYAAWCAAAHPAVHGIVSRQPWPPIGSPALDEELWWRTDLCGGRLAREGLYDMTLARSPELTALIPTAALAGRWPVDVGPWPATPSTYRTAARLIARAARAATAPSLHLGSWYCRSAATTLRQAMLSPRADAVVGGWASALTHRLQPECALDVPADPHPFALALEWLGPHAAPAGSAPAATVAGLSPTAHLSGCLLIGSGRWTEADPIPPRRPQWSALPLAPGPARLRHDPDDPVTSAPHSADLAPLTGHDGLVRLTVPGPVAWHGAPRLVAEVTAGGAAELVATLVHERPDGVATRLADGTAPIGPGGSRCEIRIVPAAAELPYGHRLHVEVTAGRPPRHRAPARPVEIVLRDAELHLPHPRKGAFD</sequence>
<evidence type="ECO:0000313" key="3">
    <source>
        <dbReference type="Proteomes" id="UP000578449"/>
    </source>
</evidence>